<dbReference type="OrthoDB" id="191139at2759"/>
<feature type="non-terminal residue" evidence="1">
    <location>
        <position position="76"/>
    </location>
</feature>
<dbReference type="Proteomes" id="UP000230423">
    <property type="component" value="Unassembled WGS sequence"/>
</dbReference>
<name>A0A2G9TW46_TELCI</name>
<organism evidence="1 2">
    <name type="scientific">Teladorsagia circumcincta</name>
    <name type="common">Brown stomach worm</name>
    <name type="synonym">Ostertagia circumcincta</name>
    <dbReference type="NCBI Taxonomy" id="45464"/>
    <lineage>
        <taxon>Eukaryota</taxon>
        <taxon>Metazoa</taxon>
        <taxon>Ecdysozoa</taxon>
        <taxon>Nematoda</taxon>
        <taxon>Chromadorea</taxon>
        <taxon>Rhabditida</taxon>
        <taxon>Rhabditina</taxon>
        <taxon>Rhabditomorpha</taxon>
        <taxon>Strongyloidea</taxon>
        <taxon>Trichostrongylidae</taxon>
        <taxon>Teladorsagia</taxon>
    </lineage>
</organism>
<accession>A0A2G9TW46</accession>
<keyword evidence="2" id="KW-1185">Reference proteome</keyword>
<dbReference type="EMBL" id="KZ352346">
    <property type="protein sequence ID" value="PIO62251.1"/>
    <property type="molecule type" value="Genomic_DNA"/>
</dbReference>
<reference evidence="1 2" key="1">
    <citation type="submission" date="2015-09" db="EMBL/GenBank/DDBJ databases">
        <title>Draft genome of the parasitic nematode Teladorsagia circumcincta isolate WARC Sus (inbred).</title>
        <authorList>
            <person name="Mitreva M."/>
        </authorList>
    </citation>
    <scope>NUCLEOTIDE SEQUENCE [LARGE SCALE GENOMIC DNA]</scope>
    <source>
        <strain evidence="1 2">S</strain>
    </source>
</reference>
<evidence type="ECO:0000313" key="1">
    <source>
        <dbReference type="EMBL" id="PIO62251.1"/>
    </source>
</evidence>
<gene>
    <name evidence="1" type="ORF">TELCIR_16200</name>
</gene>
<proteinExistence type="predicted"/>
<sequence length="76" mass="8541">MPLTLYEVDFADPHEIAKFARGFVNRCGEISVMVFCAGTMLDDAEICYFSVASFRPQRIVTMHPGVVPGTLYRHTN</sequence>
<protein>
    <submittedName>
        <fullName evidence="1">Uncharacterized protein</fullName>
    </submittedName>
</protein>
<dbReference type="AlphaFoldDB" id="A0A2G9TW46"/>
<evidence type="ECO:0000313" key="2">
    <source>
        <dbReference type="Proteomes" id="UP000230423"/>
    </source>
</evidence>